<evidence type="ECO:0000256" key="14">
    <source>
        <dbReference type="ARBA" id="ARBA00023128"/>
    </source>
</evidence>
<feature type="domain" description="NADH dehydrogenase subunit 2 C-terminal" evidence="19">
    <location>
        <begin position="290"/>
        <end position="342"/>
    </location>
</feature>
<evidence type="ECO:0000256" key="10">
    <source>
        <dbReference type="ARBA" id="ARBA00022982"/>
    </source>
</evidence>
<keyword evidence="10 17" id="KW-0249">Electron transport</keyword>
<dbReference type="PANTHER" id="PTHR46552:SF1">
    <property type="entry name" value="NADH-UBIQUINONE OXIDOREDUCTASE CHAIN 2"/>
    <property type="match status" value="1"/>
</dbReference>
<keyword evidence="7 17" id="KW-0812">Transmembrane</keyword>
<dbReference type="InterPro" id="IPR001750">
    <property type="entry name" value="ND/Mrp_TM"/>
</dbReference>
<feature type="transmembrane region" description="Helical" evidence="17">
    <location>
        <begin position="328"/>
        <end position="346"/>
    </location>
</feature>
<feature type="transmembrane region" description="Helical" evidence="17">
    <location>
        <begin position="275"/>
        <end position="294"/>
    </location>
</feature>
<comment type="function">
    <text evidence="17">Core subunit of the mitochondrial membrane respiratory chain NADH dehydrogenase (Complex I) which catalyzes electron transfer from NADH through the respiratory chain, using ubiquinone as an electron acceptor. Essential for the catalytic activity and assembly of complex I.</text>
</comment>
<evidence type="ECO:0000256" key="5">
    <source>
        <dbReference type="ARBA" id="ARBA00022448"/>
    </source>
</evidence>
<keyword evidence="13 17" id="KW-0830">Ubiquinone</keyword>
<dbReference type="InterPro" id="IPR003917">
    <property type="entry name" value="NADH_UbQ_OxRdtase_chain2"/>
</dbReference>
<dbReference type="EMBL" id="MH151204">
    <property type="protein sequence ID" value="QRI61363.1"/>
    <property type="molecule type" value="Genomic_DNA"/>
</dbReference>
<keyword evidence="15 17" id="KW-0472">Membrane</keyword>
<evidence type="ECO:0000259" key="18">
    <source>
        <dbReference type="Pfam" id="PF00361"/>
    </source>
</evidence>
<feature type="transmembrane region" description="Helical" evidence="17">
    <location>
        <begin position="94"/>
        <end position="115"/>
    </location>
</feature>
<evidence type="ECO:0000256" key="2">
    <source>
        <dbReference type="ARBA" id="ARBA00007012"/>
    </source>
</evidence>
<keyword evidence="9 17" id="KW-1278">Translocase</keyword>
<dbReference type="EC" id="7.1.1.2" evidence="3 17"/>
<feature type="transmembrane region" description="Helical" evidence="17">
    <location>
        <begin position="57"/>
        <end position="79"/>
    </location>
</feature>
<evidence type="ECO:0000256" key="6">
    <source>
        <dbReference type="ARBA" id="ARBA00022660"/>
    </source>
</evidence>
<feature type="domain" description="NADH:quinone oxidoreductase/Mrp antiporter transmembrane" evidence="18">
    <location>
        <begin position="23"/>
        <end position="285"/>
    </location>
</feature>
<comment type="subcellular location">
    <subcellularLocation>
        <location evidence="1 17">Mitochondrion inner membrane</location>
        <topology evidence="1 17">Multi-pass membrane protein</topology>
    </subcellularLocation>
</comment>
<sequence length="347" mass="38612">MSPTTWTILISTMATGTVITMTSHHWLLAWVGLEINTLAILPIIAKQHHPRATEATTKYFLIQAAAAAMILFASMLNAWTTGQWTIMHLQNQQAIALFTLAISMKLGLVPMHSWFPEVMQGSTISTALLISTWQKLAPLSIIYMTTTHLNLTMLITLSLLSTVVGGILGLNQTQTRKIMAYSSIAHMGWLIMALSMSLNITTLTMILYITMTASMFMTLLTSTAKSITDLGLAWPNSPTMLTMMMMTLLSLAGLPPLSGFSPKWLILMEMTKTDLMIIATIMALSTLPSLFFYLRLTYLTIMTTPPTPTTTQHKWRHKPKFTKTMPQLIISTTMLLPIMPLMQNIIL</sequence>
<dbReference type="GO" id="GO:0006120">
    <property type="term" value="P:mitochondrial electron transport, NADH to ubiquinone"/>
    <property type="evidence" value="ECO:0007669"/>
    <property type="project" value="InterPro"/>
</dbReference>
<keyword evidence="14 17" id="KW-0496">Mitochondrion</keyword>
<evidence type="ECO:0000313" key="20">
    <source>
        <dbReference type="EMBL" id="QRI61363.1"/>
    </source>
</evidence>
<dbReference type="InterPro" id="IPR050175">
    <property type="entry name" value="Complex_I_Subunit_2"/>
</dbReference>
<evidence type="ECO:0000256" key="7">
    <source>
        <dbReference type="ARBA" id="ARBA00022692"/>
    </source>
</evidence>
<protein>
    <recommendedName>
        <fullName evidence="4 17">NADH-ubiquinone oxidoreductase chain 2</fullName>
        <ecNumber evidence="3 17">7.1.1.2</ecNumber>
    </recommendedName>
</protein>
<name>A0A890W5T4_9SAUR</name>
<evidence type="ECO:0000256" key="16">
    <source>
        <dbReference type="ARBA" id="ARBA00049551"/>
    </source>
</evidence>
<keyword evidence="11 17" id="KW-1133">Transmembrane helix</keyword>
<gene>
    <name evidence="20" type="primary">ND2</name>
</gene>
<reference evidence="20" key="1">
    <citation type="submission" date="2018-03" db="EMBL/GenBank/DDBJ databases">
        <authorList>
            <person name="Yang J."/>
            <person name="Deng Y."/>
            <person name="Zhao Y."/>
        </authorList>
    </citation>
    <scope>NUCLEOTIDE SEQUENCE</scope>
</reference>
<proteinExistence type="inferred from homology"/>
<evidence type="ECO:0000256" key="9">
    <source>
        <dbReference type="ARBA" id="ARBA00022967"/>
    </source>
</evidence>
<evidence type="ECO:0000256" key="8">
    <source>
        <dbReference type="ARBA" id="ARBA00022792"/>
    </source>
</evidence>
<dbReference type="Pfam" id="PF06444">
    <property type="entry name" value="NADH_dehy_S2_C"/>
    <property type="match status" value="1"/>
</dbReference>
<comment type="catalytic activity">
    <reaction evidence="16 17">
        <text>a ubiquinone + NADH + 5 H(+)(in) = a ubiquinol + NAD(+) + 4 H(+)(out)</text>
        <dbReference type="Rhea" id="RHEA:29091"/>
        <dbReference type="Rhea" id="RHEA-COMP:9565"/>
        <dbReference type="Rhea" id="RHEA-COMP:9566"/>
        <dbReference type="ChEBI" id="CHEBI:15378"/>
        <dbReference type="ChEBI" id="CHEBI:16389"/>
        <dbReference type="ChEBI" id="CHEBI:17976"/>
        <dbReference type="ChEBI" id="CHEBI:57540"/>
        <dbReference type="ChEBI" id="CHEBI:57945"/>
        <dbReference type="EC" id="7.1.1.2"/>
    </reaction>
</comment>
<dbReference type="Pfam" id="PF00361">
    <property type="entry name" value="Proton_antipo_M"/>
    <property type="match status" value="1"/>
</dbReference>
<keyword evidence="8 17" id="KW-0999">Mitochondrion inner membrane</keyword>
<evidence type="ECO:0000256" key="1">
    <source>
        <dbReference type="ARBA" id="ARBA00004448"/>
    </source>
</evidence>
<feature type="transmembrane region" description="Helical" evidence="17">
    <location>
        <begin position="151"/>
        <end position="171"/>
    </location>
</feature>
<keyword evidence="6 17" id="KW-0679">Respiratory chain</keyword>
<feature type="transmembrane region" description="Helical" evidence="17">
    <location>
        <begin position="232"/>
        <end position="255"/>
    </location>
</feature>
<comment type="similarity">
    <text evidence="2 17">Belongs to the complex I subunit 2 family.</text>
</comment>
<geneLocation type="mitochondrion" evidence="20"/>
<keyword evidence="5" id="KW-0813">Transport</keyword>
<dbReference type="GO" id="GO:0005743">
    <property type="term" value="C:mitochondrial inner membrane"/>
    <property type="evidence" value="ECO:0007669"/>
    <property type="project" value="UniProtKB-SubCell"/>
</dbReference>
<dbReference type="InterPro" id="IPR010933">
    <property type="entry name" value="NADH_DH_su2_C"/>
</dbReference>
<organism evidence="20">
    <name type="scientific">Goniurosaurus liboensis</name>
    <dbReference type="NCBI Taxonomy" id="1341130"/>
    <lineage>
        <taxon>Eukaryota</taxon>
        <taxon>Metazoa</taxon>
        <taxon>Chordata</taxon>
        <taxon>Craniata</taxon>
        <taxon>Vertebrata</taxon>
        <taxon>Euteleostomi</taxon>
        <taxon>Lepidosauria</taxon>
        <taxon>Squamata</taxon>
        <taxon>Bifurcata</taxon>
        <taxon>Gekkota</taxon>
        <taxon>Eublepharidae</taxon>
        <taxon>Eublepharinae</taxon>
        <taxon>Goniurosaurus</taxon>
    </lineage>
</organism>
<evidence type="ECO:0000256" key="3">
    <source>
        <dbReference type="ARBA" id="ARBA00012944"/>
    </source>
</evidence>
<evidence type="ECO:0000256" key="11">
    <source>
        <dbReference type="ARBA" id="ARBA00022989"/>
    </source>
</evidence>
<evidence type="ECO:0000256" key="4">
    <source>
        <dbReference type="ARBA" id="ARBA00021008"/>
    </source>
</evidence>
<dbReference type="AlphaFoldDB" id="A0A890W5T4"/>
<dbReference type="PANTHER" id="PTHR46552">
    <property type="entry name" value="NADH-UBIQUINONE OXIDOREDUCTASE CHAIN 2"/>
    <property type="match status" value="1"/>
</dbReference>
<dbReference type="GO" id="GO:0008137">
    <property type="term" value="F:NADH dehydrogenase (ubiquinone) activity"/>
    <property type="evidence" value="ECO:0007669"/>
    <property type="project" value="UniProtKB-EC"/>
</dbReference>
<evidence type="ECO:0000256" key="13">
    <source>
        <dbReference type="ARBA" id="ARBA00023075"/>
    </source>
</evidence>
<evidence type="ECO:0000256" key="17">
    <source>
        <dbReference type="RuleBase" id="RU003403"/>
    </source>
</evidence>
<keyword evidence="12 17" id="KW-0520">NAD</keyword>
<accession>A0A890W5T4</accession>
<dbReference type="PRINTS" id="PR01436">
    <property type="entry name" value="NADHDHGNASE2"/>
</dbReference>
<evidence type="ECO:0000256" key="12">
    <source>
        <dbReference type="ARBA" id="ARBA00023027"/>
    </source>
</evidence>
<evidence type="ECO:0000256" key="15">
    <source>
        <dbReference type="ARBA" id="ARBA00023136"/>
    </source>
</evidence>
<evidence type="ECO:0000259" key="19">
    <source>
        <dbReference type="Pfam" id="PF06444"/>
    </source>
</evidence>